<feature type="region of interest" description="Disordered" evidence="1">
    <location>
        <begin position="70"/>
        <end position="144"/>
    </location>
</feature>
<keyword evidence="3" id="KW-1185">Reference proteome</keyword>
<feature type="region of interest" description="Disordered" evidence="1">
    <location>
        <begin position="1"/>
        <end position="29"/>
    </location>
</feature>
<feature type="compositionally biased region" description="Polar residues" evidence="1">
    <location>
        <begin position="1"/>
        <end position="12"/>
    </location>
</feature>
<evidence type="ECO:0000313" key="2">
    <source>
        <dbReference type="EMBL" id="EGN97584.1"/>
    </source>
</evidence>
<proteinExistence type="predicted"/>
<feature type="compositionally biased region" description="Acidic residues" evidence="1">
    <location>
        <begin position="102"/>
        <end position="144"/>
    </location>
</feature>
<accession>F8Q323</accession>
<dbReference type="HOGENOM" id="CLU_903632_0_0_1"/>
<dbReference type="Proteomes" id="UP000008063">
    <property type="component" value="Unassembled WGS sequence"/>
</dbReference>
<gene>
    <name evidence="2" type="ORF">SERLA73DRAFT_184344</name>
</gene>
<evidence type="ECO:0000256" key="1">
    <source>
        <dbReference type="SAM" id="MobiDB-lite"/>
    </source>
</evidence>
<evidence type="ECO:0000313" key="3">
    <source>
        <dbReference type="Proteomes" id="UP000008063"/>
    </source>
</evidence>
<reference evidence="3" key="1">
    <citation type="journal article" date="2011" name="Science">
        <title>The plant cell wall-decomposing machinery underlies the functional diversity of forest fungi.</title>
        <authorList>
            <person name="Eastwood D.C."/>
            <person name="Floudas D."/>
            <person name="Binder M."/>
            <person name="Majcherczyk A."/>
            <person name="Schneider P."/>
            <person name="Aerts A."/>
            <person name="Asiegbu F.O."/>
            <person name="Baker S.E."/>
            <person name="Barry K."/>
            <person name="Bendiksby M."/>
            <person name="Blumentritt M."/>
            <person name="Coutinho P.M."/>
            <person name="Cullen D."/>
            <person name="de Vries R.P."/>
            <person name="Gathman A."/>
            <person name="Goodell B."/>
            <person name="Henrissat B."/>
            <person name="Ihrmark K."/>
            <person name="Kauserud H."/>
            <person name="Kohler A."/>
            <person name="LaButti K."/>
            <person name="Lapidus A."/>
            <person name="Lavin J.L."/>
            <person name="Lee Y.-H."/>
            <person name="Lindquist E."/>
            <person name="Lilly W."/>
            <person name="Lucas S."/>
            <person name="Morin E."/>
            <person name="Murat C."/>
            <person name="Oguiza J.A."/>
            <person name="Park J."/>
            <person name="Pisabarro A.G."/>
            <person name="Riley R."/>
            <person name="Rosling A."/>
            <person name="Salamov A."/>
            <person name="Schmidt O."/>
            <person name="Schmutz J."/>
            <person name="Skrede I."/>
            <person name="Stenlid J."/>
            <person name="Wiebenga A."/>
            <person name="Xie X."/>
            <person name="Kuees U."/>
            <person name="Hibbett D.S."/>
            <person name="Hoffmeister D."/>
            <person name="Hoegberg N."/>
            <person name="Martin F."/>
            <person name="Grigoriev I.V."/>
            <person name="Watkinson S.C."/>
        </authorList>
    </citation>
    <scope>NUCLEOTIDE SEQUENCE [LARGE SCALE GENOMIC DNA]</scope>
    <source>
        <strain evidence="3">strain S7.3</strain>
    </source>
</reference>
<dbReference type="InParanoid" id="F8Q323"/>
<name>F8Q323_SERL3</name>
<dbReference type="EMBL" id="GL945482">
    <property type="protein sequence ID" value="EGN97584.1"/>
    <property type="molecule type" value="Genomic_DNA"/>
</dbReference>
<protein>
    <submittedName>
        <fullName evidence="2">Uncharacterized protein</fullName>
    </submittedName>
</protein>
<sequence length="308" mass="33665">MSDPRNSLSLDSTGVDPVDESTVDSEVGSSRVITGLNCEEMLATLQCPTSHPDDKTQGPILTLDYLGVDSRSESEDTVASDCFDGWDSEAHSHVSSYSSWQGEEDDDDDDEDGEEDETDEEEGEAEDEDEDGSDEEEEGEEGEEDAIELLEWNHDESLVESIRKRELWKKAEPIVRKIHQIIINKKNDSEHSTLTMDPRLDAGAKEAEQAAGHPDQECDGVIAEAGDVGQSICGIEETEGVAADPDLEHARIQEEIARVVNSAYGINIKQIVGTTIMSQDDAGNSVPIFVLCFTFSQDQGEVITPVQS</sequence>
<organism evidence="3">
    <name type="scientific">Serpula lacrymans var. lacrymans (strain S7.3)</name>
    <name type="common">Dry rot fungus</name>
    <dbReference type="NCBI Taxonomy" id="936435"/>
    <lineage>
        <taxon>Eukaryota</taxon>
        <taxon>Fungi</taxon>
        <taxon>Dikarya</taxon>
        <taxon>Basidiomycota</taxon>
        <taxon>Agaricomycotina</taxon>
        <taxon>Agaricomycetes</taxon>
        <taxon>Agaricomycetidae</taxon>
        <taxon>Boletales</taxon>
        <taxon>Coniophorineae</taxon>
        <taxon>Serpulaceae</taxon>
        <taxon>Serpula</taxon>
    </lineage>
</organism>
<dbReference type="AlphaFoldDB" id="F8Q323"/>